<dbReference type="GO" id="GO:0000160">
    <property type="term" value="P:phosphorelay signal transduction system"/>
    <property type="evidence" value="ECO:0007669"/>
    <property type="project" value="InterPro"/>
</dbReference>
<accession>A0A2N0H6H8</accession>
<dbReference type="PROSITE" id="PS50110">
    <property type="entry name" value="RESPONSE_REGULATORY"/>
    <property type="match status" value="1"/>
</dbReference>
<comment type="caution">
    <text evidence="3">The sequence shown here is derived from an EMBL/GenBank/DDBJ whole genome shotgun (WGS) entry which is preliminary data.</text>
</comment>
<evidence type="ECO:0000256" key="1">
    <source>
        <dbReference type="PROSITE-ProRule" id="PRU00169"/>
    </source>
</evidence>
<keyword evidence="4" id="KW-1185">Reference proteome</keyword>
<dbReference type="Proteomes" id="UP000232587">
    <property type="component" value="Unassembled WGS sequence"/>
</dbReference>
<dbReference type="EMBL" id="PHUF01000004">
    <property type="protein sequence ID" value="PKB14510.1"/>
    <property type="molecule type" value="Genomic_DNA"/>
</dbReference>
<dbReference type="SUPFAM" id="SSF52172">
    <property type="entry name" value="CheY-like"/>
    <property type="match status" value="1"/>
</dbReference>
<dbReference type="Gene3D" id="3.40.50.2300">
    <property type="match status" value="1"/>
</dbReference>
<evidence type="ECO:0000259" key="2">
    <source>
        <dbReference type="PROSITE" id="PS50110"/>
    </source>
</evidence>
<feature type="modified residue" description="4-aspartylphosphate" evidence="1">
    <location>
        <position position="62"/>
    </location>
</feature>
<proteinExistence type="predicted"/>
<dbReference type="InterPro" id="IPR011006">
    <property type="entry name" value="CheY-like_superfamily"/>
</dbReference>
<feature type="domain" description="Response regulatory" evidence="2">
    <location>
        <begin position="12"/>
        <end position="123"/>
    </location>
</feature>
<organism evidence="3 4">
    <name type="scientific">Novosphingobium kunmingense</name>
    <dbReference type="NCBI Taxonomy" id="1211806"/>
    <lineage>
        <taxon>Bacteria</taxon>
        <taxon>Pseudomonadati</taxon>
        <taxon>Pseudomonadota</taxon>
        <taxon>Alphaproteobacteria</taxon>
        <taxon>Sphingomonadales</taxon>
        <taxon>Sphingomonadaceae</taxon>
        <taxon>Novosphingobium</taxon>
    </lineage>
</organism>
<name>A0A2N0H6H8_9SPHN</name>
<keyword evidence="1" id="KW-0597">Phosphoprotein</keyword>
<sequence>MQFWAFVSSVPAILVVDDEVLIAWNLAMDLESMGAEVIGPFHSLDDALAGVADVTPTLAVLDINLHDRKVWPLAEVLSERGVPMLFVSADIDHGHIAARFPSARKVQKPISAAELKRHVSEMTASTLG</sequence>
<evidence type="ECO:0000313" key="4">
    <source>
        <dbReference type="Proteomes" id="UP000232587"/>
    </source>
</evidence>
<dbReference type="AlphaFoldDB" id="A0A2N0H6H8"/>
<dbReference type="SMART" id="SM00448">
    <property type="entry name" value="REC"/>
    <property type="match status" value="1"/>
</dbReference>
<evidence type="ECO:0000313" key="3">
    <source>
        <dbReference type="EMBL" id="PKB14510.1"/>
    </source>
</evidence>
<gene>
    <name evidence="3" type="ORF">B0I00_2100</name>
</gene>
<reference evidence="3 4" key="1">
    <citation type="submission" date="2017-11" db="EMBL/GenBank/DDBJ databases">
        <title>Genomic Encyclopedia of Type Strains, Phase III (KMG-III): the genomes of soil and plant-associated and newly described type strains.</title>
        <authorList>
            <person name="Whitman W."/>
        </authorList>
    </citation>
    <scope>NUCLEOTIDE SEQUENCE [LARGE SCALE GENOMIC DNA]</scope>
    <source>
        <strain evidence="3 4">CGMCC 1.12274</strain>
    </source>
</reference>
<dbReference type="InterPro" id="IPR001789">
    <property type="entry name" value="Sig_transdc_resp-reg_receiver"/>
</dbReference>
<protein>
    <submittedName>
        <fullName evidence="3">Response regulator receiver domain-containing protein</fullName>
    </submittedName>
</protein>